<evidence type="ECO:0000256" key="3">
    <source>
        <dbReference type="RuleBase" id="RU000363"/>
    </source>
</evidence>
<accession>A0A5C3LKG2</accession>
<dbReference type="PANTHER" id="PTHR43976">
    <property type="entry name" value="SHORT CHAIN DEHYDROGENASE"/>
    <property type="match status" value="1"/>
</dbReference>
<dbReference type="STRING" id="68775.A0A5C3LKG2"/>
<evidence type="ECO:0000313" key="4">
    <source>
        <dbReference type="EMBL" id="TFK33037.1"/>
    </source>
</evidence>
<dbReference type="CDD" id="cd05374">
    <property type="entry name" value="17beta-HSD-like_SDR_c"/>
    <property type="match status" value="1"/>
</dbReference>
<name>A0A5C3LKG2_9AGAR</name>
<dbReference type="PRINTS" id="PR00081">
    <property type="entry name" value="GDHRDH"/>
</dbReference>
<dbReference type="Pfam" id="PF00106">
    <property type="entry name" value="adh_short"/>
    <property type="match status" value="1"/>
</dbReference>
<organism evidence="4 5">
    <name type="scientific">Crucibulum laeve</name>
    <dbReference type="NCBI Taxonomy" id="68775"/>
    <lineage>
        <taxon>Eukaryota</taxon>
        <taxon>Fungi</taxon>
        <taxon>Dikarya</taxon>
        <taxon>Basidiomycota</taxon>
        <taxon>Agaricomycotina</taxon>
        <taxon>Agaricomycetes</taxon>
        <taxon>Agaricomycetidae</taxon>
        <taxon>Agaricales</taxon>
        <taxon>Agaricineae</taxon>
        <taxon>Nidulariaceae</taxon>
        <taxon>Crucibulum</taxon>
    </lineage>
</organism>
<dbReference type="AlphaFoldDB" id="A0A5C3LKG2"/>
<dbReference type="InterPro" id="IPR002347">
    <property type="entry name" value="SDR_fam"/>
</dbReference>
<dbReference type="InterPro" id="IPR036291">
    <property type="entry name" value="NAD(P)-bd_dom_sf"/>
</dbReference>
<keyword evidence="2" id="KW-0560">Oxidoreductase</keyword>
<protein>
    <submittedName>
        <fullName evidence="4">NAD-P-binding protein</fullName>
    </submittedName>
</protein>
<dbReference type="GO" id="GO:0016491">
    <property type="term" value="F:oxidoreductase activity"/>
    <property type="evidence" value="ECO:0007669"/>
    <property type="project" value="UniProtKB-KW"/>
</dbReference>
<reference evidence="4 5" key="1">
    <citation type="journal article" date="2019" name="Nat. Ecol. Evol.">
        <title>Megaphylogeny resolves global patterns of mushroom evolution.</title>
        <authorList>
            <person name="Varga T."/>
            <person name="Krizsan K."/>
            <person name="Foldi C."/>
            <person name="Dima B."/>
            <person name="Sanchez-Garcia M."/>
            <person name="Sanchez-Ramirez S."/>
            <person name="Szollosi G.J."/>
            <person name="Szarkandi J.G."/>
            <person name="Papp V."/>
            <person name="Albert L."/>
            <person name="Andreopoulos W."/>
            <person name="Angelini C."/>
            <person name="Antonin V."/>
            <person name="Barry K.W."/>
            <person name="Bougher N.L."/>
            <person name="Buchanan P."/>
            <person name="Buyck B."/>
            <person name="Bense V."/>
            <person name="Catcheside P."/>
            <person name="Chovatia M."/>
            <person name="Cooper J."/>
            <person name="Damon W."/>
            <person name="Desjardin D."/>
            <person name="Finy P."/>
            <person name="Geml J."/>
            <person name="Haridas S."/>
            <person name="Hughes K."/>
            <person name="Justo A."/>
            <person name="Karasinski D."/>
            <person name="Kautmanova I."/>
            <person name="Kiss B."/>
            <person name="Kocsube S."/>
            <person name="Kotiranta H."/>
            <person name="LaButti K.M."/>
            <person name="Lechner B.E."/>
            <person name="Liimatainen K."/>
            <person name="Lipzen A."/>
            <person name="Lukacs Z."/>
            <person name="Mihaltcheva S."/>
            <person name="Morgado L.N."/>
            <person name="Niskanen T."/>
            <person name="Noordeloos M.E."/>
            <person name="Ohm R.A."/>
            <person name="Ortiz-Santana B."/>
            <person name="Ovrebo C."/>
            <person name="Racz N."/>
            <person name="Riley R."/>
            <person name="Savchenko A."/>
            <person name="Shiryaev A."/>
            <person name="Soop K."/>
            <person name="Spirin V."/>
            <person name="Szebenyi C."/>
            <person name="Tomsovsky M."/>
            <person name="Tulloss R.E."/>
            <person name="Uehling J."/>
            <person name="Grigoriev I.V."/>
            <person name="Vagvolgyi C."/>
            <person name="Papp T."/>
            <person name="Martin F.M."/>
            <person name="Miettinen O."/>
            <person name="Hibbett D.S."/>
            <person name="Nagy L.G."/>
        </authorList>
    </citation>
    <scope>NUCLEOTIDE SEQUENCE [LARGE SCALE GENOMIC DNA]</scope>
    <source>
        <strain evidence="4 5">CBS 166.37</strain>
    </source>
</reference>
<dbReference type="Proteomes" id="UP000308652">
    <property type="component" value="Unassembled WGS sequence"/>
</dbReference>
<gene>
    <name evidence="4" type="ORF">BDQ12DRAFT_728150</name>
</gene>
<dbReference type="EMBL" id="ML213657">
    <property type="protein sequence ID" value="TFK33037.1"/>
    <property type="molecule type" value="Genomic_DNA"/>
</dbReference>
<evidence type="ECO:0000313" key="5">
    <source>
        <dbReference type="Proteomes" id="UP000308652"/>
    </source>
</evidence>
<dbReference type="OrthoDB" id="1274115at2759"/>
<evidence type="ECO:0000256" key="1">
    <source>
        <dbReference type="ARBA" id="ARBA00006484"/>
    </source>
</evidence>
<comment type="similarity">
    <text evidence="1 3">Belongs to the short-chain dehydrogenases/reductases (SDR) family.</text>
</comment>
<keyword evidence="5" id="KW-1185">Reference proteome</keyword>
<dbReference type="SUPFAM" id="SSF51735">
    <property type="entry name" value="NAD(P)-binding Rossmann-fold domains"/>
    <property type="match status" value="1"/>
</dbReference>
<proteinExistence type="inferred from homology"/>
<evidence type="ECO:0000256" key="2">
    <source>
        <dbReference type="ARBA" id="ARBA00023002"/>
    </source>
</evidence>
<dbReference type="PRINTS" id="PR00080">
    <property type="entry name" value="SDRFAMILY"/>
</dbReference>
<sequence>MSSPQVWFVTGSSSGFGRSMVEAALKKGHLVAATLRKPEVLEDLAAEYSAAQLLILKLDVTKEDEIAAAFAKVKEVFGRVDIVFNNAGIALIGEIEATTQEVARDSFEVLFWGATNVTRTALEYMRDNKPVGGRILQVSSFYGVYGESGTGYYSAAKFALEGFTESLVKEMDPEWNIKVTIIEPGPFLTGIKGNACITPAHPAYPPLPNGQTRLDPLKIALNGNKDKAVEVFLKIATAPDPPLRLPIHKHAIAFVRKKAASLLADADKSEVWSEDIILPPSALENGGTH</sequence>
<dbReference type="PANTHER" id="PTHR43976:SF16">
    <property type="entry name" value="SHORT-CHAIN DEHYDROGENASE_REDUCTASE FAMILY PROTEIN"/>
    <property type="match status" value="1"/>
</dbReference>
<dbReference type="InterPro" id="IPR051911">
    <property type="entry name" value="SDR_oxidoreductase"/>
</dbReference>
<dbReference type="Gene3D" id="3.40.50.720">
    <property type="entry name" value="NAD(P)-binding Rossmann-like Domain"/>
    <property type="match status" value="1"/>
</dbReference>